<dbReference type="AlphaFoldDB" id="A0AAV5THM9"/>
<feature type="compositionally biased region" description="Low complexity" evidence="1">
    <location>
        <begin position="140"/>
        <end position="154"/>
    </location>
</feature>
<feature type="chain" id="PRO_5043966525" evidence="2">
    <location>
        <begin position="22"/>
        <end position="176"/>
    </location>
</feature>
<gene>
    <name evidence="3" type="ORF">PENTCL1PPCAC_15933</name>
</gene>
<evidence type="ECO:0000256" key="2">
    <source>
        <dbReference type="SAM" id="SignalP"/>
    </source>
</evidence>
<proteinExistence type="predicted"/>
<comment type="caution">
    <text evidence="3">The sequence shown here is derived from an EMBL/GenBank/DDBJ whole genome shotgun (WGS) entry which is preliminary data.</text>
</comment>
<feature type="non-terminal residue" evidence="3">
    <location>
        <position position="1"/>
    </location>
</feature>
<evidence type="ECO:0000313" key="3">
    <source>
        <dbReference type="EMBL" id="GMS93758.1"/>
    </source>
</evidence>
<feature type="region of interest" description="Disordered" evidence="1">
    <location>
        <begin position="135"/>
        <end position="157"/>
    </location>
</feature>
<dbReference type="EMBL" id="BTSX01000004">
    <property type="protein sequence ID" value="GMS93758.1"/>
    <property type="molecule type" value="Genomic_DNA"/>
</dbReference>
<dbReference type="Proteomes" id="UP001432027">
    <property type="component" value="Unassembled WGS sequence"/>
</dbReference>
<feature type="non-terminal residue" evidence="3">
    <location>
        <position position="176"/>
    </location>
</feature>
<feature type="signal peptide" evidence="2">
    <location>
        <begin position="1"/>
        <end position="21"/>
    </location>
</feature>
<evidence type="ECO:0000256" key="1">
    <source>
        <dbReference type="SAM" id="MobiDB-lite"/>
    </source>
</evidence>
<organism evidence="3 4">
    <name type="scientific">Pristionchus entomophagus</name>
    <dbReference type="NCBI Taxonomy" id="358040"/>
    <lineage>
        <taxon>Eukaryota</taxon>
        <taxon>Metazoa</taxon>
        <taxon>Ecdysozoa</taxon>
        <taxon>Nematoda</taxon>
        <taxon>Chromadorea</taxon>
        <taxon>Rhabditida</taxon>
        <taxon>Rhabditina</taxon>
        <taxon>Diplogasteromorpha</taxon>
        <taxon>Diplogasteroidea</taxon>
        <taxon>Neodiplogasteridae</taxon>
        <taxon>Pristionchus</taxon>
    </lineage>
</organism>
<keyword evidence="4" id="KW-1185">Reference proteome</keyword>
<evidence type="ECO:0000313" key="4">
    <source>
        <dbReference type="Proteomes" id="UP001432027"/>
    </source>
</evidence>
<reference evidence="3" key="1">
    <citation type="submission" date="2023-10" db="EMBL/GenBank/DDBJ databases">
        <title>Genome assembly of Pristionchus species.</title>
        <authorList>
            <person name="Yoshida K."/>
            <person name="Sommer R.J."/>
        </authorList>
    </citation>
    <scope>NUCLEOTIDE SEQUENCE</scope>
    <source>
        <strain evidence="3">RS0144</strain>
    </source>
</reference>
<name>A0AAV5THM9_9BILA</name>
<accession>A0AAV5THM9</accession>
<keyword evidence="2" id="KW-0732">Signal</keyword>
<protein>
    <submittedName>
        <fullName evidence="3">Uncharacterized protein</fullName>
    </submittedName>
</protein>
<sequence length="176" mass="18158">LSQSMFRSLLLTATLVATIYCLTCSTNGTIKTSAGNTSQINLNTIFCPSSLDRCMSFTPTNILDILGLDAAKLQTTFYAPLSAFMNTPATVAGLVCASQSDCAKMKASNPTSCSNSAMPCCCTTDLCTTNSASTTVSSGPVASTPSSVRPVTSTQLSARPITTKSSASYGPVTSML</sequence>